<protein>
    <submittedName>
        <fullName evidence="2">Nuclear transport factor 2 family protein</fullName>
    </submittedName>
</protein>
<keyword evidence="3" id="KW-1185">Reference proteome</keyword>
<evidence type="ECO:0000313" key="2">
    <source>
        <dbReference type="EMBL" id="QNM85822.1"/>
    </source>
</evidence>
<gene>
    <name evidence="2" type="ORF">H9W90_01500</name>
</gene>
<proteinExistence type="predicted"/>
<feature type="domain" description="SnoaL-like" evidence="1">
    <location>
        <begin position="1"/>
        <end position="118"/>
    </location>
</feature>
<dbReference type="EMBL" id="CP060695">
    <property type="protein sequence ID" value="QNM85822.1"/>
    <property type="molecule type" value="Genomic_DNA"/>
</dbReference>
<dbReference type="AlphaFoldDB" id="A0A7G9LB23"/>
<dbReference type="Gene3D" id="3.10.450.50">
    <property type="match status" value="1"/>
</dbReference>
<dbReference type="InterPro" id="IPR046860">
    <property type="entry name" value="SnoaL_5"/>
</dbReference>
<name>A0A7G9LB23_9FLAO</name>
<dbReference type="KEGG" id="ppec:H9W90_01500"/>
<dbReference type="Proteomes" id="UP000515808">
    <property type="component" value="Chromosome"/>
</dbReference>
<dbReference type="InterPro" id="IPR032710">
    <property type="entry name" value="NTF2-like_dom_sf"/>
</dbReference>
<dbReference type="SUPFAM" id="SSF54427">
    <property type="entry name" value="NTF2-like"/>
    <property type="match status" value="1"/>
</dbReference>
<sequence length="120" mass="13868">MNTLEVANKWRHMCQEGKNLECITELYADNVVSREMPGVPHGEVVSGKQNVFEKSKQWLEDVVEFHSSKISEPVVADNHFTSKMSFDVTFKSRGRQQMDEVCVFEVQNGKIANEQFFYTM</sequence>
<dbReference type="Pfam" id="PF20409">
    <property type="entry name" value="SnoaL_5"/>
    <property type="match status" value="1"/>
</dbReference>
<evidence type="ECO:0000313" key="3">
    <source>
        <dbReference type="Proteomes" id="UP000515808"/>
    </source>
</evidence>
<reference evidence="2 3" key="1">
    <citation type="submission" date="2020-08" db="EMBL/GenBank/DDBJ databases">
        <title>Polaribacter sp. L12M9 isolated from gut of the Korean scallop.</title>
        <authorList>
            <person name="Jeong Y.S."/>
        </authorList>
    </citation>
    <scope>NUCLEOTIDE SEQUENCE [LARGE SCALE GENOMIC DNA]</scope>
    <source>
        <strain evidence="2 3">L12M9</strain>
    </source>
</reference>
<organism evidence="2 3">
    <name type="scientific">Polaribacter pectinis</name>
    <dbReference type="NCBI Taxonomy" id="2738844"/>
    <lineage>
        <taxon>Bacteria</taxon>
        <taxon>Pseudomonadati</taxon>
        <taxon>Bacteroidota</taxon>
        <taxon>Flavobacteriia</taxon>
        <taxon>Flavobacteriales</taxon>
        <taxon>Flavobacteriaceae</taxon>
    </lineage>
</organism>
<evidence type="ECO:0000259" key="1">
    <source>
        <dbReference type="Pfam" id="PF20409"/>
    </source>
</evidence>
<accession>A0A7G9LB23</accession>
<dbReference type="RefSeq" id="WP_187482723.1">
    <property type="nucleotide sequence ID" value="NZ_CP060695.1"/>
</dbReference>